<dbReference type="AlphaFoldDB" id="A0A3P5XFN5"/>
<reference evidence="1 2" key="1">
    <citation type="submission" date="2018-11" db="EMBL/GenBank/DDBJ databases">
        <authorList>
            <person name="Criscuolo A."/>
        </authorList>
    </citation>
    <scope>NUCLEOTIDE SEQUENCE [LARGE SCALE GENOMIC DNA]</scope>
    <source>
        <strain evidence="1">ACIP111625</strain>
    </source>
</reference>
<dbReference type="RefSeq" id="WP_160144609.1">
    <property type="nucleotide sequence ID" value="NZ_UXAW01000075.1"/>
</dbReference>
<dbReference type="Proteomes" id="UP000277498">
    <property type="component" value="Unassembled WGS sequence"/>
</dbReference>
<accession>A0A3P5XFN5</accession>
<protein>
    <submittedName>
        <fullName evidence="1">Uncharacterized protein</fullName>
    </submittedName>
</protein>
<proteinExistence type="predicted"/>
<evidence type="ECO:0000313" key="1">
    <source>
        <dbReference type="EMBL" id="VDC30235.1"/>
    </source>
</evidence>
<dbReference type="EMBL" id="UXAW01000075">
    <property type="protein sequence ID" value="VDC30235.1"/>
    <property type="molecule type" value="Genomic_DNA"/>
</dbReference>
<name>A0A3P5XFN5_9RHOB</name>
<sequence length="53" mass="5393">MRVPARDPQPGRLPVVLFALAFGGVLAVTVAPRGAFLGPLVTPSVTAEARGVP</sequence>
<keyword evidence="2" id="KW-1185">Reference proteome</keyword>
<organism evidence="1 2">
    <name type="scientific">Pseudogemmobacter humi</name>
    <dbReference type="NCBI Taxonomy" id="2483812"/>
    <lineage>
        <taxon>Bacteria</taxon>
        <taxon>Pseudomonadati</taxon>
        <taxon>Pseudomonadota</taxon>
        <taxon>Alphaproteobacteria</taxon>
        <taxon>Rhodobacterales</taxon>
        <taxon>Paracoccaceae</taxon>
        <taxon>Pseudogemmobacter</taxon>
    </lineage>
</organism>
<gene>
    <name evidence="1" type="ORF">XINFAN_02494</name>
</gene>
<evidence type="ECO:0000313" key="2">
    <source>
        <dbReference type="Proteomes" id="UP000277498"/>
    </source>
</evidence>